<dbReference type="Pfam" id="PF00258">
    <property type="entry name" value="Flavodoxin_1"/>
    <property type="match status" value="1"/>
</dbReference>
<dbReference type="SMART" id="SM00364">
    <property type="entry name" value="LRR_BAC"/>
    <property type="match status" value="4"/>
</dbReference>
<dbReference type="FunFam" id="3.40.50.360:FF:000015">
    <property type="entry name" value="NADPH-dependent diflavin oxidoreductase 1"/>
    <property type="match status" value="1"/>
</dbReference>
<evidence type="ECO:0000259" key="16">
    <source>
        <dbReference type="PROSITE" id="PS50089"/>
    </source>
</evidence>
<dbReference type="CDD" id="cd16515">
    <property type="entry name" value="RING-HC_LRSAM1"/>
    <property type="match status" value="1"/>
</dbReference>
<dbReference type="InterPro" id="IPR003591">
    <property type="entry name" value="Leu-rich_rpt_typical-subtyp"/>
</dbReference>
<accession>A0AA88IRG6</accession>
<feature type="coiled-coil region" evidence="14">
    <location>
        <begin position="241"/>
        <end position="314"/>
    </location>
</feature>
<dbReference type="Gene3D" id="3.30.40.10">
    <property type="entry name" value="Zinc/RING finger domain, C3HC4 (zinc finger)"/>
    <property type="match status" value="1"/>
</dbReference>
<dbReference type="GO" id="GO:0010181">
    <property type="term" value="F:FMN binding"/>
    <property type="evidence" value="ECO:0007669"/>
    <property type="project" value="InterPro"/>
</dbReference>
<dbReference type="Pfam" id="PF13855">
    <property type="entry name" value="LRR_8"/>
    <property type="match status" value="1"/>
</dbReference>
<keyword evidence="6" id="KW-0479">Metal-binding</keyword>
<dbReference type="InterPro" id="IPR029039">
    <property type="entry name" value="Flavoprotein-like_sf"/>
</dbReference>
<feature type="domain" description="Flavodoxin-like" evidence="18">
    <location>
        <begin position="740"/>
        <end position="884"/>
    </location>
</feature>
<dbReference type="PROSITE" id="PS51450">
    <property type="entry name" value="LRR"/>
    <property type="match status" value="3"/>
</dbReference>
<proteinExistence type="predicted"/>
<keyword evidence="3" id="KW-0433">Leucine-rich repeat</keyword>
<dbReference type="InterPro" id="IPR001660">
    <property type="entry name" value="SAM"/>
</dbReference>
<feature type="domain" description="SAM" evidence="17">
    <location>
        <begin position="564"/>
        <end position="627"/>
    </location>
</feature>
<dbReference type="GO" id="GO:0050660">
    <property type="term" value="F:flavin adenine dinucleotide binding"/>
    <property type="evidence" value="ECO:0007669"/>
    <property type="project" value="TreeGrafter"/>
</dbReference>
<keyword evidence="20" id="KW-1185">Reference proteome</keyword>
<keyword evidence="2" id="KW-0963">Cytoplasm</keyword>
<keyword evidence="11" id="KW-0521">NADP</keyword>
<dbReference type="SMART" id="SM00454">
    <property type="entry name" value="SAM"/>
    <property type="match status" value="1"/>
</dbReference>
<evidence type="ECO:0008006" key="21">
    <source>
        <dbReference type="Google" id="ProtNLM"/>
    </source>
</evidence>
<reference evidence="19" key="1">
    <citation type="submission" date="2023-07" db="EMBL/GenBank/DDBJ databases">
        <title>Chromosome-level Genome Assembly of Striped Snakehead (Channa striata).</title>
        <authorList>
            <person name="Liu H."/>
        </authorList>
    </citation>
    <scope>NUCLEOTIDE SEQUENCE</scope>
    <source>
        <strain evidence="19">Gz</strain>
        <tissue evidence="19">Muscle</tissue>
    </source>
</reference>
<dbReference type="InterPro" id="IPR001094">
    <property type="entry name" value="Flavdoxin-like"/>
</dbReference>
<evidence type="ECO:0000256" key="8">
    <source>
        <dbReference type="ARBA" id="ARBA00022771"/>
    </source>
</evidence>
<feature type="region of interest" description="Disordered" evidence="15">
    <location>
        <begin position="634"/>
        <end position="680"/>
    </location>
</feature>
<dbReference type="InterPro" id="IPR013083">
    <property type="entry name" value="Znf_RING/FYVE/PHD"/>
</dbReference>
<evidence type="ECO:0000313" key="19">
    <source>
        <dbReference type="EMBL" id="KAK2818791.1"/>
    </source>
</evidence>
<dbReference type="SUPFAM" id="SSF52218">
    <property type="entry name" value="Flavoproteins"/>
    <property type="match status" value="1"/>
</dbReference>
<keyword evidence="9" id="KW-0274">FAD</keyword>
<dbReference type="Proteomes" id="UP001187415">
    <property type="component" value="Unassembled WGS sequence"/>
</dbReference>
<keyword evidence="14" id="KW-0175">Coiled coil</keyword>
<dbReference type="PROSITE" id="PS50105">
    <property type="entry name" value="SAM_DOMAIN"/>
    <property type="match status" value="1"/>
</dbReference>
<evidence type="ECO:0000256" key="4">
    <source>
        <dbReference type="ARBA" id="ARBA00022630"/>
    </source>
</evidence>
<keyword evidence="12" id="KW-0560">Oxidoreductase</keyword>
<evidence type="ECO:0000256" key="6">
    <source>
        <dbReference type="ARBA" id="ARBA00022723"/>
    </source>
</evidence>
<dbReference type="AlphaFoldDB" id="A0AA88IRG6"/>
<dbReference type="InterPro" id="IPR008254">
    <property type="entry name" value="Flavodoxin/NO_synth"/>
</dbReference>
<comment type="caution">
    <text evidence="19">The sequence shown here is derived from an EMBL/GenBank/DDBJ whole genome shotgun (WGS) entry which is preliminary data.</text>
</comment>
<dbReference type="GO" id="GO:0005634">
    <property type="term" value="C:nucleus"/>
    <property type="evidence" value="ECO:0007669"/>
    <property type="project" value="UniProtKB-ARBA"/>
</dbReference>
<dbReference type="Gene3D" id="3.40.50.360">
    <property type="match status" value="1"/>
</dbReference>
<sequence length="946" mass="106895">MPLFFRKKKPSEDSQKRLEYQLCLSKEAGADDILDISNCELSEVPSSAFSICKVLQKKVLILHNNELRSLLTKGCDILSLATLKVLDLHENKLSSLPEDIGRLASLQIFNVEKNLLKTLPASIGDLRLLQTLNLKGNCLSELPSSIGSLSSLRTLDLSDNSIIQLPKALAYIRTIESFTLDATKMSYPPPSVCLEGTESIQRFLCNELGEDYCPPSQYLLPVLENDSTSGKQNSDCLDGLEATWQNKFSDYERRKEQKQQEKLAFERHLEEKQKQHTQLLLMNNSHKENVLNSVRQEQERLEQGVNQQQRAQEAERLLILQKVRQAEESISFRISNMLMDNNRQAKSAEFLQAMEEERIRMEQLTAITQEETNSLRRREVAAAMQKMLSDSCALSLLQEASDFRRRNLVSEACRSLENMDRKFDKVLSLQVLDKSNAITQILQEEEMQKAAFQALQLQKDSVHGYIRNQIKLIETELMQLTKLEIKRRNLDTENLQEVLGEQRTALSDLLQQLLKQKDQREQELRQVLVELELKSESNQQNYWMIQYQRLLDAKPLSLRMQEVGVEKELVNLLCKLSAQHYLPILAHNRVTTEALRHMTSSDLKKLGINEIGIQKALLNWAQEHRPEGACKVAQQDEVPEIPSTVPPPSPLPSLSNTSTIQMPSPPLTPGTPVTPSAPSPVEGPGSSECVVCMETGSQVIFLPCGHVCCCQVCSNAMQSCPLCRSEISQQNSGIMSLPTLLILYGSQTGTAQDTAQRVVRQAQRRRLQVQAMPLDNYNVTNLISESLVVFVCATTGQGDPPDNMKNFWRFLFRKSLPVGSLSRLDCAVLGLGDSSYPKFNFVAKKLHKRLQHLGASLLLPVGLADEQHDLGSDAVIDPWLKSFWDRVYALYPPLADVIPLREDEQLPPTYTFHFLDDDREGRRPTEDSHRANCPLPVASLCCQDDV</sequence>
<dbReference type="SMART" id="SM00184">
    <property type="entry name" value="RING"/>
    <property type="match status" value="1"/>
</dbReference>
<dbReference type="PROSITE" id="PS50902">
    <property type="entry name" value="FLAVODOXIN_LIKE"/>
    <property type="match status" value="1"/>
</dbReference>
<name>A0AA88IRG6_CHASR</name>
<evidence type="ECO:0000256" key="2">
    <source>
        <dbReference type="ARBA" id="ARBA00022490"/>
    </source>
</evidence>
<evidence type="ECO:0000259" key="18">
    <source>
        <dbReference type="PROSITE" id="PS50902"/>
    </source>
</evidence>
<dbReference type="InterPro" id="IPR001611">
    <property type="entry name" value="Leu-rich_rpt"/>
</dbReference>
<evidence type="ECO:0000313" key="20">
    <source>
        <dbReference type="Proteomes" id="UP001187415"/>
    </source>
</evidence>
<dbReference type="Pfam" id="PF07647">
    <property type="entry name" value="SAM_2"/>
    <property type="match status" value="1"/>
</dbReference>
<dbReference type="PANTHER" id="PTHR19384:SF10">
    <property type="entry name" value="NADPH-DEPENDENT DIFLAVIN OXIDOREDUCTASE 1"/>
    <property type="match status" value="1"/>
</dbReference>
<dbReference type="EMBL" id="JAUPFM010000020">
    <property type="protein sequence ID" value="KAK2818791.1"/>
    <property type="molecule type" value="Genomic_DNA"/>
</dbReference>
<evidence type="ECO:0000256" key="1">
    <source>
        <dbReference type="ARBA" id="ARBA00004496"/>
    </source>
</evidence>
<dbReference type="InterPro" id="IPR032675">
    <property type="entry name" value="LRR_dom_sf"/>
</dbReference>
<evidence type="ECO:0000256" key="11">
    <source>
        <dbReference type="ARBA" id="ARBA00022857"/>
    </source>
</evidence>
<organism evidence="19 20">
    <name type="scientific">Channa striata</name>
    <name type="common">Snakehead murrel</name>
    <name type="synonym">Ophicephalus striatus</name>
    <dbReference type="NCBI Taxonomy" id="64152"/>
    <lineage>
        <taxon>Eukaryota</taxon>
        <taxon>Metazoa</taxon>
        <taxon>Chordata</taxon>
        <taxon>Craniata</taxon>
        <taxon>Vertebrata</taxon>
        <taxon>Euteleostomi</taxon>
        <taxon>Actinopterygii</taxon>
        <taxon>Neopterygii</taxon>
        <taxon>Teleostei</taxon>
        <taxon>Neoteleostei</taxon>
        <taxon>Acanthomorphata</taxon>
        <taxon>Anabantaria</taxon>
        <taxon>Anabantiformes</taxon>
        <taxon>Channoidei</taxon>
        <taxon>Channidae</taxon>
        <taxon>Channa</taxon>
    </lineage>
</organism>
<keyword evidence="7" id="KW-0677">Repeat</keyword>
<evidence type="ECO:0000256" key="15">
    <source>
        <dbReference type="SAM" id="MobiDB-lite"/>
    </source>
</evidence>
<dbReference type="GO" id="GO:0005829">
    <property type="term" value="C:cytosol"/>
    <property type="evidence" value="ECO:0007669"/>
    <property type="project" value="TreeGrafter"/>
</dbReference>
<evidence type="ECO:0000256" key="14">
    <source>
        <dbReference type="SAM" id="Coils"/>
    </source>
</evidence>
<dbReference type="GO" id="GO:0016651">
    <property type="term" value="F:oxidoreductase activity, acting on NAD(P)H"/>
    <property type="evidence" value="ECO:0007669"/>
    <property type="project" value="UniProtKB-ARBA"/>
</dbReference>
<keyword evidence="4" id="KW-0285">Flavoprotein</keyword>
<protein>
    <recommendedName>
        <fullName evidence="21">E3 ubiquitin-protein ligase LRSAM1</fullName>
    </recommendedName>
</protein>
<keyword evidence="5" id="KW-0288">FMN</keyword>
<gene>
    <name evidence="19" type="ORF">Q5P01_024352</name>
</gene>
<dbReference type="SUPFAM" id="SSF47769">
    <property type="entry name" value="SAM/Pointed domain"/>
    <property type="match status" value="1"/>
</dbReference>
<comment type="subcellular location">
    <subcellularLocation>
        <location evidence="1">Cytoplasm</location>
    </subcellularLocation>
</comment>
<evidence type="ECO:0000256" key="7">
    <source>
        <dbReference type="ARBA" id="ARBA00022737"/>
    </source>
</evidence>
<feature type="domain" description="RING-type" evidence="16">
    <location>
        <begin position="689"/>
        <end position="724"/>
    </location>
</feature>
<dbReference type="SUPFAM" id="SSF52058">
    <property type="entry name" value="L domain-like"/>
    <property type="match status" value="1"/>
</dbReference>
<dbReference type="InterPro" id="IPR013761">
    <property type="entry name" value="SAM/pointed_sf"/>
</dbReference>
<dbReference type="PRINTS" id="PR00369">
    <property type="entry name" value="FLAVODOXIN"/>
</dbReference>
<dbReference type="Pfam" id="PF13920">
    <property type="entry name" value="zf-C3HC4_3"/>
    <property type="match status" value="1"/>
</dbReference>
<dbReference type="CDD" id="cd09523">
    <property type="entry name" value="SAM_TAL"/>
    <property type="match status" value="1"/>
</dbReference>
<evidence type="ECO:0000256" key="12">
    <source>
        <dbReference type="ARBA" id="ARBA00023002"/>
    </source>
</evidence>
<dbReference type="SMART" id="SM00369">
    <property type="entry name" value="LRR_TYP"/>
    <property type="match status" value="3"/>
</dbReference>
<keyword evidence="8 13" id="KW-0863">Zinc-finger</keyword>
<evidence type="ECO:0000256" key="3">
    <source>
        <dbReference type="ARBA" id="ARBA00022614"/>
    </source>
</evidence>
<dbReference type="GO" id="GO:0008270">
    <property type="term" value="F:zinc ion binding"/>
    <property type="evidence" value="ECO:0007669"/>
    <property type="project" value="UniProtKB-KW"/>
</dbReference>
<evidence type="ECO:0000256" key="13">
    <source>
        <dbReference type="PROSITE-ProRule" id="PRU00175"/>
    </source>
</evidence>
<feature type="coiled-coil region" evidence="14">
    <location>
        <begin position="503"/>
        <end position="534"/>
    </location>
</feature>
<keyword evidence="10" id="KW-0862">Zinc</keyword>
<dbReference type="Pfam" id="PF00560">
    <property type="entry name" value="LRR_1"/>
    <property type="match status" value="1"/>
</dbReference>
<evidence type="ECO:0000256" key="5">
    <source>
        <dbReference type="ARBA" id="ARBA00022643"/>
    </source>
</evidence>
<evidence type="ECO:0000256" key="10">
    <source>
        <dbReference type="ARBA" id="ARBA00022833"/>
    </source>
</evidence>
<dbReference type="PROSITE" id="PS50089">
    <property type="entry name" value="ZF_RING_2"/>
    <property type="match status" value="1"/>
</dbReference>
<dbReference type="PANTHER" id="PTHR19384">
    <property type="entry name" value="NITRIC OXIDE SYNTHASE-RELATED"/>
    <property type="match status" value="1"/>
</dbReference>
<evidence type="ECO:0000259" key="17">
    <source>
        <dbReference type="PROSITE" id="PS50105"/>
    </source>
</evidence>
<dbReference type="Gene3D" id="3.80.10.10">
    <property type="entry name" value="Ribonuclease Inhibitor"/>
    <property type="match status" value="1"/>
</dbReference>
<dbReference type="SUPFAM" id="SSF57850">
    <property type="entry name" value="RING/U-box"/>
    <property type="match status" value="1"/>
</dbReference>
<evidence type="ECO:0000256" key="9">
    <source>
        <dbReference type="ARBA" id="ARBA00022827"/>
    </source>
</evidence>
<dbReference type="InterPro" id="IPR001841">
    <property type="entry name" value="Znf_RING"/>
</dbReference>
<dbReference type="Gene3D" id="1.10.150.50">
    <property type="entry name" value="Transcription Factor, Ets-1"/>
    <property type="match status" value="1"/>
</dbReference>